<dbReference type="SUPFAM" id="SSF55909">
    <property type="entry name" value="Pentein"/>
    <property type="match status" value="1"/>
</dbReference>
<keyword evidence="5" id="KW-1185">Reference proteome</keyword>
<dbReference type="HOGENOM" id="CLU_057463_0_0_11"/>
<evidence type="ECO:0000313" key="5">
    <source>
        <dbReference type="Proteomes" id="UP000004705"/>
    </source>
</evidence>
<reference evidence="4 5" key="1">
    <citation type="journal article" date="2012" name="Stand. Genomic Sci.">
        <title>Genome sequence of the soil bacterium Saccharomonospora azurea type strain (NA-128(T)).</title>
        <authorList>
            <person name="Klenk H.P."/>
            <person name="Held B."/>
            <person name="Lucas S."/>
            <person name="Lapidus A."/>
            <person name="Copeland A."/>
            <person name="Hammon N."/>
            <person name="Pitluck S."/>
            <person name="Goodwin L.A."/>
            <person name="Han C."/>
            <person name="Tapia R."/>
            <person name="Brambilla E.M."/>
            <person name="Potter G."/>
            <person name="Land M."/>
            <person name="Ivanova N."/>
            <person name="Rohde M."/>
            <person name="Goker M."/>
            <person name="Detter J.C."/>
            <person name="Kyrpides N.C."/>
            <person name="Woyke T."/>
        </authorList>
    </citation>
    <scope>NUCLEOTIDE SEQUENCE [LARGE SCALE GENOMIC DNA]</scope>
    <source>
        <strain evidence="4 5">NA-128</strain>
    </source>
</reference>
<dbReference type="PANTHER" id="PTHR12737:SF9">
    <property type="entry name" value="DIMETHYLARGININASE"/>
    <property type="match status" value="1"/>
</dbReference>
<dbReference type="Proteomes" id="UP000004705">
    <property type="component" value="Chromosome"/>
</dbReference>
<dbReference type="PANTHER" id="PTHR12737">
    <property type="entry name" value="DIMETHYLARGININE DIMETHYLAMINOHYDROLASE"/>
    <property type="match status" value="1"/>
</dbReference>
<dbReference type="GO" id="GO:0016403">
    <property type="term" value="F:dimethylargininase activity"/>
    <property type="evidence" value="ECO:0007669"/>
    <property type="project" value="TreeGrafter"/>
</dbReference>
<dbReference type="GO" id="GO:0045429">
    <property type="term" value="P:positive regulation of nitric oxide biosynthetic process"/>
    <property type="evidence" value="ECO:0007669"/>
    <property type="project" value="TreeGrafter"/>
</dbReference>
<name>H8GET5_9PSEU</name>
<feature type="active site" description="Nucleophile" evidence="3">
    <location>
        <position position="285"/>
    </location>
</feature>
<evidence type="ECO:0000313" key="4">
    <source>
        <dbReference type="EMBL" id="EHY89996.1"/>
    </source>
</evidence>
<feature type="active site" description="Proton donor" evidence="3">
    <location>
        <position position="185"/>
    </location>
</feature>
<organism evidence="4 5">
    <name type="scientific">Saccharomonospora azurea NA-128</name>
    <dbReference type="NCBI Taxonomy" id="882081"/>
    <lineage>
        <taxon>Bacteria</taxon>
        <taxon>Bacillati</taxon>
        <taxon>Actinomycetota</taxon>
        <taxon>Actinomycetes</taxon>
        <taxon>Pseudonocardiales</taxon>
        <taxon>Pseudonocardiaceae</taxon>
        <taxon>Saccharomonospora</taxon>
    </lineage>
</organism>
<protein>
    <submittedName>
        <fullName evidence="4">N-dimethylarginine dimethylaminohydrolase</fullName>
    </submittedName>
</protein>
<dbReference type="AlphaFoldDB" id="H8GET5"/>
<evidence type="ECO:0000256" key="2">
    <source>
        <dbReference type="ARBA" id="ARBA00022801"/>
    </source>
</evidence>
<dbReference type="GO" id="GO:0016597">
    <property type="term" value="F:amino acid binding"/>
    <property type="evidence" value="ECO:0007669"/>
    <property type="project" value="TreeGrafter"/>
</dbReference>
<dbReference type="EMBL" id="CM001466">
    <property type="protein sequence ID" value="EHY89996.1"/>
    <property type="molecule type" value="Genomic_DNA"/>
</dbReference>
<comment type="similarity">
    <text evidence="1">Belongs to the DDAH family.</text>
</comment>
<sequence length="292" mass="32708">MRNQSQLIAVMRCAYIRYMRVPMPRHYVMCPPRYFAVDYAINPWMDPDVPVDPERALRQWTELRDTYRRLGHLVDEVEPQPGLPDMVFAANSGTVVDGRVLGSKFAKPQRAAEAEHFRRWFVENGFRDVTMPQETNEAEGDFTWTGLLMLAGAGFRTEPGAHAEAQEVLGVPVVSLRLVDPRYYHLDTALFVLSEATDERPAHIAYYPEAFSPGSQAVLRRLFPDAVVADAEDARCFGLNAISDGRHVVLPVEATALAEKVAAQGYEPVFVDISELRKAGGGPKCCTLEIRK</sequence>
<dbReference type="InterPro" id="IPR033199">
    <property type="entry name" value="DDAH-like"/>
</dbReference>
<evidence type="ECO:0000256" key="1">
    <source>
        <dbReference type="ARBA" id="ARBA00008532"/>
    </source>
</evidence>
<keyword evidence="2" id="KW-0378">Hydrolase</keyword>
<dbReference type="GO" id="GO:0000052">
    <property type="term" value="P:citrulline metabolic process"/>
    <property type="evidence" value="ECO:0007669"/>
    <property type="project" value="TreeGrafter"/>
</dbReference>
<accession>H8GET5</accession>
<dbReference type="NCBIfam" id="NF045659">
    <property type="entry name" value="DiMArgaseDdahMtb"/>
    <property type="match status" value="1"/>
</dbReference>
<evidence type="ECO:0000256" key="3">
    <source>
        <dbReference type="PIRSR" id="PIRSR633199-1"/>
    </source>
</evidence>
<dbReference type="GO" id="GO:0006525">
    <property type="term" value="P:arginine metabolic process"/>
    <property type="evidence" value="ECO:0007669"/>
    <property type="project" value="TreeGrafter"/>
</dbReference>
<proteinExistence type="inferred from homology"/>
<dbReference type="Gene3D" id="3.75.10.10">
    <property type="entry name" value="L-arginine/glycine Amidinotransferase, Chain A"/>
    <property type="match status" value="1"/>
</dbReference>
<gene>
    <name evidence="4" type="ORF">SacazDRAFT_03114</name>
</gene>